<sequence length="196" mass="21037">MAPPFPTPKFVTGGCLCGQIRYRVDFPAHHDFEASSGTCQCTLCRRQSGSLFFAYHQLAPATTSFTFVTPSTATTAPGSAPVPNSNNSTPIPDLKNPTALLTYLADHTNPHSERGVCRACGSWLYWRNRAHDVLALAVGTVDPLFLFGEGADGVDVPLEGYGRALVNGGGGHYFVENAIRGVTDRRGRGKRPRRGG</sequence>
<dbReference type="PANTHER" id="PTHR33337">
    <property type="entry name" value="GFA DOMAIN-CONTAINING PROTEIN"/>
    <property type="match status" value="1"/>
</dbReference>
<protein>
    <submittedName>
        <fullName evidence="6">Glutathione-dependent formaldehyde-activating enzyme</fullName>
    </submittedName>
</protein>
<dbReference type="AlphaFoldDB" id="A0AAN6MTI8"/>
<dbReference type="EMBL" id="MU855350">
    <property type="protein sequence ID" value="KAK3905693.1"/>
    <property type="molecule type" value="Genomic_DNA"/>
</dbReference>
<dbReference type="SUPFAM" id="SSF51316">
    <property type="entry name" value="Mss4-like"/>
    <property type="match status" value="1"/>
</dbReference>
<name>A0AAN6MTI8_9PEZI</name>
<reference evidence="6" key="2">
    <citation type="submission" date="2023-05" db="EMBL/GenBank/DDBJ databases">
        <authorList>
            <consortium name="Lawrence Berkeley National Laboratory"/>
            <person name="Steindorff A."/>
            <person name="Hensen N."/>
            <person name="Bonometti L."/>
            <person name="Westerberg I."/>
            <person name="Brannstrom I.O."/>
            <person name="Guillou S."/>
            <person name="Cros-Aarteil S."/>
            <person name="Calhoun S."/>
            <person name="Haridas S."/>
            <person name="Kuo A."/>
            <person name="Mondo S."/>
            <person name="Pangilinan J."/>
            <person name="Riley R."/>
            <person name="Labutti K."/>
            <person name="Andreopoulos B."/>
            <person name="Lipzen A."/>
            <person name="Chen C."/>
            <person name="Yanf M."/>
            <person name="Daum C."/>
            <person name="Ng V."/>
            <person name="Clum A."/>
            <person name="Ohm R."/>
            <person name="Martin F."/>
            <person name="Silar P."/>
            <person name="Natvig D."/>
            <person name="Lalanne C."/>
            <person name="Gautier V."/>
            <person name="Ament-Velasquez S.L."/>
            <person name="Kruys A."/>
            <person name="Hutchinson M.I."/>
            <person name="Powell A.J."/>
            <person name="Barry K."/>
            <person name="Miller A.N."/>
            <person name="Grigoriev I.V."/>
            <person name="Debuchy R."/>
            <person name="Gladieux P."/>
            <person name="Thoren M.H."/>
            <person name="Johannesson H."/>
        </authorList>
    </citation>
    <scope>NUCLEOTIDE SEQUENCE</scope>
    <source>
        <strain evidence="6">CBS 103.79</strain>
    </source>
</reference>
<dbReference type="Proteomes" id="UP001303889">
    <property type="component" value="Unassembled WGS sequence"/>
</dbReference>
<dbReference type="GO" id="GO:0016846">
    <property type="term" value="F:carbon-sulfur lyase activity"/>
    <property type="evidence" value="ECO:0007669"/>
    <property type="project" value="InterPro"/>
</dbReference>
<dbReference type="InterPro" id="IPR006913">
    <property type="entry name" value="CENP-V/GFA"/>
</dbReference>
<reference evidence="6" key="1">
    <citation type="journal article" date="2023" name="Mol. Phylogenet. Evol.">
        <title>Genome-scale phylogeny and comparative genomics of the fungal order Sordariales.</title>
        <authorList>
            <person name="Hensen N."/>
            <person name="Bonometti L."/>
            <person name="Westerberg I."/>
            <person name="Brannstrom I.O."/>
            <person name="Guillou S."/>
            <person name="Cros-Aarteil S."/>
            <person name="Calhoun S."/>
            <person name="Haridas S."/>
            <person name="Kuo A."/>
            <person name="Mondo S."/>
            <person name="Pangilinan J."/>
            <person name="Riley R."/>
            <person name="LaButti K."/>
            <person name="Andreopoulos B."/>
            <person name="Lipzen A."/>
            <person name="Chen C."/>
            <person name="Yan M."/>
            <person name="Daum C."/>
            <person name="Ng V."/>
            <person name="Clum A."/>
            <person name="Steindorff A."/>
            <person name="Ohm R.A."/>
            <person name="Martin F."/>
            <person name="Silar P."/>
            <person name="Natvig D.O."/>
            <person name="Lalanne C."/>
            <person name="Gautier V."/>
            <person name="Ament-Velasquez S.L."/>
            <person name="Kruys A."/>
            <person name="Hutchinson M.I."/>
            <person name="Powell A.J."/>
            <person name="Barry K."/>
            <person name="Miller A.N."/>
            <person name="Grigoriev I.V."/>
            <person name="Debuchy R."/>
            <person name="Gladieux P."/>
            <person name="Hiltunen Thoren M."/>
            <person name="Johannesson H."/>
        </authorList>
    </citation>
    <scope>NUCLEOTIDE SEQUENCE</scope>
    <source>
        <strain evidence="6">CBS 103.79</strain>
    </source>
</reference>
<keyword evidence="2" id="KW-0479">Metal-binding</keyword>
<accession>A0AAN6MTI8</accession>
<dbReference type="InterPro" id="IPR011057">
    <property type="entry name" value="Mss4-like_sf"/>
</dbReference>
<evidence type="ECO:0000256" key="4">
    <source>
        <dbReference type="ARBA" id="ARBA00023239"/>
    </source>
</evidence>
<evidence type="ECO:0000256" key="1">
    <source>
        <dbReference type="ARBA" id="ARBA00005495"/>
    </source>
</evidence>
<evidence type="ECO:0000313" key="7">
    <source>
        <dbReference type="Proteomes" id="UP001303889"/>
    </source>
</evidence>
<comment type="caution">
    <text evidence="6">The sequence shown here is derived from an EMBL/GenBank/DDBJ whole genome shotgun (WGS) entry which is preliminary data.</text>
</comment>
<evidence type="ECO:0000256" key="3">
    <source>
        <dbReference type="ARBA" id="ARBA00022833"/>
    </source>
</evidence>
<feature type="domain" description="CENP-V/GFA" evidence="5">
    <location>
        <begin position="11"/>
        <end position="162"/>
    </location>
</feature>
<keyword evidence="3" id="KW-0862">Zinc</keyword>
<dbReference type="Pfam" id="PF04828">
    <property type="entry name" value="GFA"/>
    <property type="match status" value="1"/>
</dbReference>
<gene>
    <name evidence="6" type="ORF">C8A05DRAFT_41427</name>
</gene>
<dbReference type="GO" id="GO:0046872">
    <property type="term" value="F:metal ion binding"/>
    <property type="evidence" value="ECO:0007669"/>
    <property type="project" value="UniProtKB-KW"/>
</dbReference>
<keyword evidence="4" id="KW-0456">Lyase</keyword>
<evidence type="ECO:0000259" key="5">
    <source>
        <dbReference type="PROSITE" id="PS51891"/>
    </source>
</evidence>
<dbReference type="Gene3D" id="3.90.1590.10">
    <property type="entry name" value="glutathione-dependent formaldehyde- activating enzyme (gfa)"/>
    <property type="match status" value="1"/>
</dbReference>
<evidence type="ECO:0000313" key="6">
    <source>
        <dbReference type="EMBL" id="KAK3905693.1"/>
    </source>
</evidence>
<evidence type="ECO:0000256" key="2">
    <source>
        <dbReference type="ARBA" id="ARBA00022723"/>
    </source>
</evidence>
<comment type="similarity">
    <text evidence="1">Belongs to the Gfa family.</text>
</comment>
<keyword evidence="7" id="KW-1185">Reference proteome</keyword>
<proteinExistence type="inferred from homology"/>
<dbReference type="PANTHER" id="PTHR33337:SF40">
    <property type="entry name" value="CENP-V_GFA DOMAIN-CONTAINING PROTEIN-RELATED"/>
    <property type="match status" value="1"/>
</dbReference>
<dbReference type="PROSITE" id="PS51891">
    <property type="entry name" value="CENP_V_GFA"/>
    <property type="match status" value="1"/>
</dbReference>
<organism evidence="6 7">
    <name type="scientific">Staphylotrichum tortipilum</name>
    <dbReference type="NCBI Taxonomy" id="2831512"/>
    <lineage>
        <taxon>Eukaryota</taxon>
        <taxon>Fungi</taxon>
        <taxon>Dikarya</taxon>
        <taxon>Ascomycota</taxon>
        <taxon>Pezizomycotina</taxon>
        <taxon>Sordariomycetes</taxon>
        <taxon>Sordariomycetidae</taxon>
        <taxon>Sordariales</taxon>
        <taxon>Chaetomiaceae</taxon>
        <taxon>Staphylotrichum</taxon>
    </lineage>
</organism>